<dbReference type="AlphaFoldDB" id="A0A6P6DLX0"/>
<dbReference type="SUPFAM" id="SSF50494">
    <property type="entry name" value="Trypsin-like serine proteases"/>
    <property type="match status" value="1"/>
</dbReference>
<dbReference type="GeneID" id="101583618"/>
<dbReference type="GO" id="GO:0004252">
    <property type="term" value="F:serine-type endopeptidase activity"/>
    <property type="evidence" value="ECO:0007669"/>
    <property type="project" value="InterPro"/>
</dbReference>
<evidence type="ECO:0000313" key="8">
    <source>
        <dbReference type="RefSeq" id="XP_023560663.1"/>
    </source>
</evidence>
<keyword evidence="7" id="KW-1185">Reference proteome</keyword>
<keyword evidence="5" id="KW-1015">Disulfide bond</keyword>
<dbReference type="GO" id="GO:0097186">
    <property type="term" value="P:amelogenesis"/>
    <property type="evidence" value="ECO:0007669"/>
    <property type="project" value="TreeGrafter"/>
</dbReference>
<accession>A0A6P6DLX0</accession>
<evidence type="ECO:0000256" key="5">
    <source>
        <dbReference type="ARBA" id="ARBA00023157"/>
    </source>
</evidence>
<dbReference type="Pfam" id="PF00089">
    <property type="entry name" value="Trypsin"/>
    <property type="match status" value="1"/>
</dbReference>
<dbReference type="GO" id="GO:0030141">
    <property type="term" value="C:secretory granule"/>
    <property type="evidence" value="ECO:0007669"/>
    <property type="project" value="TreeGrafter"/>
</dbReference>
<gene>
    <name evidence="8" type="primary">LOC101583618</name>
</gene>
<dbReference type="PANTHER" id="PTHR24271:SF65">
    <property type="entry name" value="KALLIKREIN-4"/>
    <property type="match status" value="1"/>
</dbReference>
<sequence length="285" mass="31150">MELMFAQSLQEFSAPEHQQGKWLEYHIHGGTNTEFSLATSITMQGSQSDCRNSGDAPQTSAAANDLISIQKKSHKETLMPTVALEVPYTYILAHPSVVTSVIDGISYTIGLGLQRLSPPYGRGVQMIEANFSVQHPYFNTSSSGSPDLMLIKLSKPAVQSDTVRKIPIVSTCPITGSTCLASAWGRLLDFQYTDALHCTLLRVHSPKTCKAVFGDMYEDSIFCAGGEGNRNSCQGDYGEPFVCHGFLQGIVSSEFNCGQPGLPRVYTNVCKFTCWIDTTIYSSEM</sequence>
<dbReference type="Gene3D" id="2.40.10.10">
    <property type="entry name" value="Trypsin-like serine proteases"/>
    <property type="match status" value="2"/>
</dbReference>
<reference evidence="8" key="1">
    <citation type="submission" date="2025-08" db="UniProtKB">
        <authorList>
            <consortium name="RefSeq"/>
        </authorList>
    </citation>
    <scope>IDENTIFICATION</scope>
</reference>
<evidence type="ECO:0000313" key="7">
    <source>
        <dbReference type="Proteomes" id="UP000515203"/>
    </source>
</evidence>
<dbReference type="Proteomes" id="UP000515203">
    <property type="component" value="Unplaced"/>
</dbReference>
<dbReference type="RefSeq" id="XP_023560663.1">
    <property type="nucleotide sequence ID" value="XM_023704895.1"/>
</dbReference>
<evidence type="ECO:0000256" key="3">
    <source>
        <dbReference type="ARBA" id="ARBA00022801"/>
    </source>
</evidence>
<keyword evidence="4" id="KW-0720">Serine protease</keyword>
<keyword evidence="2" id="KW-0645">Protease</keyword>
<dbReference type="PANTHER" id="PTHR24271">
    <property type="entry name" value="KALLIKREIN-RELATED"/>
    <property type="match status" value="1"/>
</dbReference>
<dbReference type="PROSITE" id="PS50240">
    <property type="entry name" value="TRYPSIN_DOM"/>
    <property type="match status" value="1"/>
</dbReference>
<dbReference type="GO" id="GO:0006508">
    <property type="term" value="P:proteolysis"/>
    <property type="evidence" value="ECO:0007669"/>
    <property type="project" value="UniProtKB-KW"/>
</dbReference>
<dbReference type="CDD" id="cd00190">
    <property type="entry name" value="Tryp_SPc"/>
    <property type="match status" value="1"/>
</dbReference>
<keyword evidence="3" id="KW-0378">Hydrolase</keyword>
<comment type="similarity">
    <text evidence="1">Belongs to the peptidase S1 family. Snake venom subfamily.</text>
</comment>
<dbReference type="InterPro" id="IPR009003">
    <property type="entry name" value="Peptidase_S1_PA"/>
</dbReference>
<dbReference type="InParanoid" id="A0A6P6DLX0"/>
<dbReference type="OrthoDB" id="546450at2759"/>
<evidence type="ECO:0000256" key="2">
    <source>
        <dbReference type="ARBA" id="ARBA00022670"/>
    </source>
</evidence>
<evidence type="ECO:0000259" key="6">
    <source>
        <dbReference type="PROSITE" id="PS50240"/>
    </source>
</evidence>
<organism evidence="7 8">
    <name type="scientific">Octodon degus</name>
    <name type="common">Degu</name>
    <name type="synonym">Sciurus degus</name>
    <dbReference type="NCBI Taxonomy" id="10160"/>
    <lineage>
        <taxon>Eukaryota</taxon>
        <taxon>Metazoa</taxon>
        <taxon>Chordata</taxon>
        <taxon>Craniata</taxon>
        <taxon>Vertebrata</taxon>
        <taxon>Euteleostomi</taxon>
        <taxon>Mammalia</taxon>
        <taxon>Eutheria</taxon>
        <taxon>Euarchontoglires</taxon>
        <taxon>Glires</taxon>
        <taxon>Rodentia</taxon>
        <taxon>Hystricomorpha</taxon>
        <taxon>Octodontidae</taxon>
        <taxon>Octodon</taxon>
    </lineage>
</organism>
<name>A0A6P6DLX0_OCTDE</name>
<feature type="domain" description="Peptidase S1" evidence="6">
    <location>
        <begin position="27"/>
        <end position="281"/>
    </location>
</feature>
<dbReference type="InterPro" id="IPR001254">
    <property type="entry name" value="Trypsin_dom"/>
</dbReference>
<evidence type="ECO:0000256" key="1">
    <source>
        <dbReference type="ARBA" id="ARBA00009228"/>
    </source>
</evidence>
<dbReference type="InterPro" id="IPR043504">
    <property type="entry name" value="Peptidase_S1_PA_chymotrypsin"/>
</dbReference>
<evidence type="ECO:0000256" key="4">
    <source>
        <dbReference type="ARBA" id="ARBA00022825"/>
    </source>
</evidence>
<dbReference type="FunFam" id="2.40.10.10:FF:000010">
    <property type="entry name" value="Kallikrein related peptidase 11"/>
    <property type="match status" value="1"/>
</dbReference>
<dbReference type="SMART" id="SM00020">
    <property type="entry name" value="Tryp_SPc"/>
    <property type="match status" value="1"/>
</dbReference>
<proteinExistence type="inferred from homology"/>
<dbReference type="GO" id="GO:0022617">
    <property type="term" value="P:extracellular matrix disassembly"/>
    <property type="evidence" value="ECO:0007669"/>
    <property type="project" value="TreeGrafter"/>
</dbReference>
<protein>
    <submittedName>
        <fullName evidence="8">Kallikrein-4-like</fullName>
    </submittedName>
</protein>